<accession>A0ABD3L7S5</accession>
<evidence type="ECO:0000313" key="2">
    <source>
        <dbReference type="Proteomes" id="UP001634007"/>
    </source>
</evidence>
<protein>
    <submittedName>
        <fullName evidence="1">Uncharacterized protein</fullName>
    </submittedName>
</protein>
<organism evidence="1 2">
    <name type="scientific">Eucalyptus globulus</name>
    <name type="common">Tasmanian blue gum</name>
    <dbReference type="NCBI Taxonomy" id="34317"/>
    <lineage>
        <taxon>Eukaryota</taxon>
        <taxon>Viridiplantae</taxon>
        <taxon>Streptophyta</taxon>
        <taxon>Embryophyta</taxon>
        <taxon>Tracheophyta</taxon>
        <taxon>Spermatophyta</taxon>
        <taxon>Magnoliopsida</taxon>
        <taxon>eudicotyledons</taxon>
        <taxon>Gunneridae</taxon>
        <taxon>Pentapetalae</taxon>
        <taxon>rosids</taxon>
        <taxon>malvids</taxon>
        <taxon>Myrtales</taxon>
        <taxon>Myrtaceae</taxon>
        <taxon>Myrtoideae</taxon>
        <taxon>Eucalypteae</taxon>
        <taxon>Eucalyptus</taxon>
    </lineage>
</organism>
<proteinExistence type="predicted"/>
<gene>
    <name evidence="1" type="ORF">ACJRO7_016674</name>
</gene>
<reference evidence="1 2" key="1">
    <citation type="submission" date="2024-11" db="EMBL/GenBank/DDBJ databases">
        <title>Chromosome-level genome assembly of Eucalyptus globulus Labill. provides insights into its genome evolution.</title>
        <authorList>
            <person name="Li X."/>
        </authorList>
    </citation>
    <scope>NUCLEOTIDE SEQUENCE [LARGE SCALE GENOMIC DNA]</scope>
    <source>
        <strain evidence="1">CL2024</strain>
        <tissue evidence="1">Fresh tender leaves</tissue>
    </source>
</reference>
<dbReference type="Proteomes" id="UP001634007">
    <property type="component" value="Unassembled WGS sequence"/>
</dbReference>
<sequence>MEHFRSTNSHQLSLLLRITLEDVAMGDNSISLSFSSLLIVLLLASKASPSPHPSNISASASAAAAAASSSFLPCNRSRGLPGSRLITDDLGLEHLIDSPHIPSRILTDSSSVIASTANPNAARCGRTSASKPYGPCTPEQNERPANCCVYNRALLNTVKDPSIMRIQAVPGSAMPRPF</sequence>
<dbReference type="AlphaFoldDB" id="A0ABD3L7S5"/>
<evidence type="ECO:0000313" key="1">
    <source>
        <dbReference type="EMBL" id="KAL3747895.1"/>
    </source>
</evidence>
<comment type="caution">
    <text evidence="1">The sequence shown here is derived from an EMBL/GenBank/DDBJ whole genome shotgun (WGS) entry which is preliminary data.</text>
</comment>
<name>A0ABD3L7S5_EUCGL</name>
<keyword evidence="2" id="KW-1185">Reference proteome</keyword>
<dbReference type="EMBL" id="JBJKBG010000003">
    <property type="protein sequence ID" value="KAL3747895.1"/>
    <property type="molecule type" value="Genomic_DNA"/>
</dbReference>